<evidence type="ECO:0000313" key="3">
    <source>
        <dbReference type="Proteomes" id="UP000230886"/>
    </source>
</evidence>
<proteinExistence type="predicted"/>
<sequence length="70" mass="7442">MGRTLAVTVSAHAYELARSRPGRAATLTFMNRWLKYIAPAAILASAIAVIAWTTTLTHPSGAPLGHGKVR</sequence>
<comment type="caution">
    <text evidence="2">The sequence shown here is derived from an EMBL/GenBank/DDBJ whole genome shotgun (WGS) entry which is preliminary data.</text>
</comment>
<dbReference type="EMBL" id="NOVD01000052">
    <property type="protein sequence ID" value="PCK23332.1"/>
    <property type="molecule type" value="Genomic_DNA"/>
</dbReference>
<keyword evidence="1" id="KW-0472">Membrane</keyword>
<dbReference type="AlphaFoldDB" id="A0A2A5J1U3"/>
<evidence type="ECO:0000256" key="1">
    <source>
        <dbReference type="SAM" id="Phobius"/>
    </source>
</evidence>
<gene>
    <name evidence="2" type="ORF">CHR55_30245</name>
</gene>
<reference evidence="2 3" key="1">
    <citation type="submission" date="2017-07" db="EMBL/GenBank/DDBJ databases">
        <title>Draft sequence of Rhodococcus enclensis 23b-28.</title>
        <authorList>
            <person name="Besaury L."/>
            <person name="Sancelme M."/>
            <person name="Amato P."/>
            <person name="Lallement A."/>
            <person name="Delort A.-M."/>
        </authorList>
    </citation>
    <scope>NUCLEOTIDE SEQUENCE [LARGE SCALE GENOMIC DNA]</scope>
    <source>
        <strain evidence="2 3">23b-28</strain>
    </source>
</reference>
<keyword evidence="1" id="KW-0812">Transmembrane</keyword>
<name>A0A2A5J1U3_RHOSG</name>
<accession>A0A2A5J1U3</accession>
<feature type="transmembrane region" description="Helical" evidence="1">
    <location>
        <begin position="37"/>
        <end position="56"/>
    </location>
</feature>
<organism evidence="2 3">
    <name type="scientific">Rhodococcus qingshengii</name>
    <dbReference type="NCBI Taxonomy" id="334542"/>
    <lineage>
        <taxon>Bacteria</taxon>
        <taxon>Bacillati</taxon>
        <taxon>Actinomycetota</taxon>
        <taxon>Actinomycetes</taxon>
        <taxon>Mycobacteriales</taxon>
        <taxon>Nocardiaceae</taxon>
        <taxon>Rhodococcus</taxon>
        <taxon>Rhodococcus erythropolis group</taxon>
    </lineage>
</organism>
<evidence type="ECO:0000313" key="2">
    <source>
        <dbReference type="EMBL" id="PCK23332.1"/>
    </source>
</evidence>
<keyword evidence="1" id="KW-1133">Transmembrane helix</keyword>
<protein>
    <submittedName>
        <fullName evidence="2">Uncharacterized protein</fullName>
    </submittedName>
</protein>
<dbReference type="Proteomes" id="UP000230886">
    <property type="component" value="Unassembled WGS sequence"/>
</dbReference>